<evidence type="ECO:0000256" key="2">
    <source>
        <dbReference type="SAM" id="Phobius"/>
    </source>
</evidence>
<evidence type="ECO:0000313" key="5">
    <source>
        <dbReference type="Proteomes" id="UP000693970"/>
    </source>
</evidence>
<dbReference type="InterPro" id="IPR013131">
    <property type="entry name" value="Mannitol_DH_N"/>
</dbReference>
<proteinExistence type="predicted"/>
<feature type="domain" description="Mannitol dehydrogenase N-terminal" evidence="3">
    <location>
        <begin position="23"/>
        <end position="74"/>
    </location>
</feature>
<keyword evidence="2" id="KW-0812">Transmembrane</keyword>
<dbReference type="EMBL" id="JAGRRH010000032">
    <property type="protein sequence ID" value="KAG7339584.1"/>
    <property type="molecule type" value="Genomic_DNA"/>
</dbReference>
<keyword evidence="2" id="KW-1133">Transmembrane helix</keyword>
<feature type="transmembrane region" description="Helical" evidence="2">
    <location>
        <begin position="104"/>
        <end position="124"/>
    </location>
</feature>
<keyword evidence="5" id="KW-1185">Reference proteome</keyword>
<protein>
    <submittedName>
        <fullName evidence="4">Mannonate oxidoreductase</fullName>
    </submittedName>
</protein>
<evidence type="ECO:0000313" key="4">
    <source>
        <dbReference type="EMBL" id="KAG7339584.1"/>
    </source>
</evidence>
<name>A0A9K3PC45_9STRA</name>
<reference evidence="4" key="1">
    <citation type="journal article" date="2021" name="Sci. Rep.">
        <title>Diploid genomic architecture of Nitzschia inconspicua, an elite biomass production diatom.</title>
        <authorList>
            <person name="Oliver A."/>
            <person name="Podell S."/>
            <person name="Pinowska A."/>
            <person name="Traller J.C."/>
            <person name="Smith S.R."/>
            <person name="McClure R."/>
            <person name="Beliaev A."/>
            <person name="Bohutskyi P."/>
            <person name="Hill E.A."/>
            <person name="Rabines A."/>
            <person name="Zheng H."/>
            <person name="Allen L.Z."/>
            <person name="Kuo A."/>
            <person name="Grigoriev I.V."/>
            <person name="Allen A.E."/>
            <person name="Hazlebeck D."/>
            <person name="Allen E.E."/>
        </authorList>
    </citation>
    <scope>NUCLEOTIDE SEQUENCE</scope>
    <source>
        <strain evidence="4">Hildebrandi</strain>
    </source>
</reference>
<keyword evidence="1" id="KW-0560">Oxidoreductase</keyword>
<evidence type="ECO:0000259" key="3">
    <source>
        <dbReference type="Pfam" id="PF01232"/>
    </source>
</evidence>
<feature type="transmembrane region" description="Helical" evidence="2">
    <location>
        <begin position="144"/>
        <end position="161"/>
    </location>
</feature>
<dbReference type="GO" id="GO:0016491">
    <property type="term" value="F:oxidoreductase activity"/>
    <property type="evidence" value="ECO:0007669"/>
    <property type="project" value="UniProtKB-KW"/>
</dbReference>
<dbReference type="AlphaFoldDB" id="A0A9K3PC45"/>
<accession>A0A9K3PC45</accession>
<evidence type="ECO:0000256" key="1">
    <source>
        <dbReference type="ARBA" id="ARBA00023002"/>
    </source>
</evidence>
<gene>
    <name evidence="4" type="ORF">IV203_025177</name>
</gene>
<dbReference type="Pfam" id="PF01232">
    <property type="entry name" value="Mannitol_dh"/>
    <property type="match status" value="1"/>
</dbReference>
<organism evidence="4 5">
    <name type="scientific">Nitzschia inconspicua</name>
    <dbReference type="NCBI Taxonomy" id="303405"/>
    <lineage>
        <taxon>Eukaryota</taxon>
        <taxon>Sar</taxon>
        <taxon>Stramenopiles</taxon>
        <taxon>Ochrophyta</taxon>
        <taxon>Bacillariophyta</taxon>
        <taxon>Bacillariophyceae</taxon>
        <taxon>Bacillariophycidae</taxon>
        <taxon>Bacillariales</taxon>
        <taxon>Bacillariaceae</taxon>
        <taxon>Nitzschia</taxon>
    </lineage>
</organism>
<dbReference type="Proteomes" id="UP000693970">
    <property type="component" value="Unassembled WGS sequence"/>
</dbReference>
<comment type="caution">
    <text evidence="4">The sequence shown here is derived from an EMBL/GenBank/DDBJ whole genome shotgun (WGS) entry which is preliminary data.</text>
</comment>
<keyword evidence="2" id="KW-0472">Membrane</keyword>
<reference evidence="4" key="2">
    <citation type="submission" date="2021-04" db="EMBL/GenBank/DDBJ databases">
        <authorList>
            <person name="Podell S."/>
        </authorList>
    </citation>
    <scope>NUCLEOTIDE SEQUENCE</scope>
    <source>
        <strain evidence="4">Hildebrandi</strain>
    </source>
</reference>
<sequence length="192" mass="21600">MRGTSSNTSLYVSEMETMVENVKWIVRALKHCRDQNFKPFTVMSCDRVPPNGVVARNTTVYLARVVDEELADWVIGKESWFHPRYFEIWAKPSQRTLEEVFVEYEYALFAVFLCGGFGCCPTVATSNTMYAIGAGDPAPQYGSVLLLLIFYFTDFAIVRFIPKSAFSSLGVGGRGYHCYLVHSAISKDGKLD</sequence>